<dbReference type="InterPro" id="IPR011765">
    <property type="entry name" value="Pept_M16_N"/>
</dbReference>
<dbReference type="Pfam" id="PF00675">
    <property type="entry name" value="Peptidase_M16"/>
    <property type="match status" value="1"/>
</dbReference>
<dbReference type="InterPro" id="IPR050361">
    <property type="entry name" value="MPP/UQCRC_Complex"/>
</dbReference>
<reference evidence="4 5" key="1">
    <citation type="journal article" date="2019" name="Nat. Microbiol.">
        <title>Mediterranean grassland soil C-N compound turnover is dependent on rainfall and depth, and is mediated by genomically divergent microorganisms.</title>
        <authorList>
            <person name="Diamond S."/>
            <person name="Andeer P.F."/>
            <person name="Li Z."/>
            <person name="Crits-Christoph A."/>
            <person name="Burstein D."/>
            <person name="Anantharaman K."/>
            <person name="Lane K.R."/>
            <person name="Thomas B.C."/>
            <person name="Pan C."/>
            <person name="Northen T.R."/>
            <person name="Banfield J.F."/>
        </authorList>
    </citation>
    <scope>NUCLEOTIDE SEQUENCE [LARGE SCALE GENOMIC DNA]</scope>
    <source>
        <strain evidence="4">NP_6</strain>
    </source>
</reference>
<dbReference type="Pfam" id="PF05193">
    <property type="entry name" value="Peptidase_M16_C"/>
    <property type="match status" value="1"/>
</dbReference>
<comment type="caution">
    <text evidence="4">The sequence shown here is derived from an EMBL/GenBank/DDBJ whole genome shotgun (WGS) entry which is preliminary data.</text>
</comment>
<dbReference type="Proteomes" id="UP000318093">
    <property type="component" value="Unassembled WGS sequence"/>
</dbReference>
<dbReference type="PANTHER" id="PTHR11851">
    <property type="entry name" value="METALLOPROTEASE"/>
    <property type="match status" value="1"/>
</dbReference>
<dbReference type="SUPFAM" id="SSF63411">
    <property type="entry name" value="LuxS/MPP-like metallohydrolase"/>
    <property type="match status" value="2"/>
</dbReference>
<evidence type="ECO:0000313" key="4">
    <source>
        <dbReference type="EMBL" id="TMI84204.1"/>
    </source>
</evidence>
<dbReference type="InterPro" id="IPR011249">
    <property type="entry name" value="Metalloenz_LuxS/M16"/>
</dbReference>
<dbReference type="Gene3D" id="3.30.830.10">
    <property type="entry name" value="Metalloenzyme, LuxS/M16 peptidase-like"/>
    <property type="match status" value="2"/>
</dbReference>
<name>A0A537JL20_9BACT</name>
<evidence type="ECO:0000259" key="3">
    <source>
        <dbReference type="Pfam" id="PF05193"/>
    </source>
</evidence>
<dbReference type="AlphaFoldDB" id="A0A537JL20"/>
<accession>A0A537JL20</accession>
<dbReference type="EMBL" id="VBAN01000074">
    <property type="protein sequence ID" value="TMI84204.1"/>
    <property type="molecule type" value="Genomic_DNA"/>
</dbReference>
<feature type="domain" description="Peptidase M16 C-terminal" evidence="3">
    <location>
        <begin position="168"/>
        <end position="356"/>
    </location>
</feature>
<gene>
    <name evidence="4" type="ORF">E6H03_02350</name>
</gene>
<evidence type="ECO:0000259" key="2">
    <source>
        <dbReference type="Pfam" id="PF00675"/>
    </source>
</evidence>
<dbReference type="InterPro" id="IPR007863">
    <property type="entry name" value="Peptidase_M16_C"/>
</dbReference>
<protein>
    <submittedName>
        <fullName evidence="4">Insulinase family protein</fullName>
    </submittedName>
</protein>
<dbReference type="GO" id="GO:0046872">
    <property type="term" value="F:metal ion binding"/>
    <property type="evidence" value="ECO:0007669"/>
    <property type="project" value="InterPro"/>
</dbReference>
<dbReference type="PANTHER" id="PTHR11851:SF49">
    <property type="entry name" value="MITOCHONDRIAL-PROCESSING PEPTIDASE SUBUNIT ALPHA"/>
    <property type="match status" value="1"/>
</dbReference>
<organism evidence="4 5">
    <name type="scientific">Candidatus Segetimicrobium genomatis</name>
    <dbReference type="NCBI Taxonomy" id="2569760"/>
    <lineage>
        <taxon>Bacteria</taxon>
        <taxon>Bacillati</taxon>
        <taxon>Candidatus Sysuimicrobiota</taxon>
        <taxon>Candidatus Sysuimicrobiia</taxon>
        <taxon>Candidatus Sysuimicrobiales</taxon>
        <taxon>Candidatus Segetimicrobiaceae</taxon>
        <taxon>Candidatus Segetimicrobium</taxon>
    </lineage>
</organism>
<evidence type="ECO:0000313" key="5">
    <source>
        <dbReference type="Proteomes" id="UP000318093"/>
    </source>
</evidence>
<sequence length="435" mass="48073">MEPTIRSVLSNGLVVLLREVHAAPVATFWAWYRVGSRNEVPGITGISHWVEHMLFKGTPTLGKGEFSRLVNRHGGSWNGFTWKDFTAYFETLPAEHIGLGIRIESDRMTHSLFDPEEVESERTVIISEREGAENNPEYALYEEVEAAAYRVHTYRHAVIGYKSDLLAMTRDDLIRHYRTYYTPNNAVLVAVGDFDSQALLARVREAFEPIPPGPKPPPVRSVEPPQEGERRVMVRRPGGAVPQLQMAFHAPAATDPDFFPCLVLDGVLSGFKGPGVFGGEAMGVRSSRLYRALVERQLTVDAGSSFRPTLDPTLFEIGAALRPGVPPERVEAAVLAELQRLCEEPVGAEELDKVHKQARAQWVYAADGVSGQAVLLGSSEIVADSEYLARFLDRLTAVTPEAVQRVAAKVFAEVNRTVGWYIPEPARVPEAVVHA</sequence>
<proteinExistence type="inferred from homology"/>
<feature type="domain" description="Peptidase M16 N-terminal" evidence="2">
    <location>
        <begin position="15"/>
        <end position="159"/>
    </location>
</feature>
<comment type="similarity">
    <text evidence="1">Belongs to the peptidase M16 family.</text>
</comment>
<evidence type="ECO:0000256" key="1">
    <source>
        <dbReference type="ARBA" id="ARBA00007261"/>
    </source>
</evidence>